<proteinExistence type="predicted"/>
<evidence type="ECO:0000313" key="2">
    <source>
        <dbReference type="Proteomes" id="UP001551482"/>
    </source>
</evidence>
<evidence type="ECO:0000313" key="1">
    <source>
        <dbReference type="EMBL" id="MEU8132501.1"/>
    </source>
</evidence>
<reference evidence="1 2" key="1">
    <citation type="submission" date="2024-06" db="EMBL/GenBank/DDBJ databases">
        <title>The Natural Products Discovery Center: Release of the First 8490 Sequenced Strains for Exploring Actinobacteria Biosynthetic Diversity.</title>
        <authorList>
            <person name="Kalkreuter E."/>
            <person name="Kautsar S.A."/>
            <person name="Yang D."/>
            <person name="Bader C.D."/>
            <person name="Teijaro C.N."/>
            <person name="Fluegel L."/>
            <person name="Davis C.M."/>
            <person name="Simpson J.R."/>
            <person name="Lauterbach L."/>
            <person name="Steele A.D."/>
            <person name="Gui C."/>
            <person name="Meng S."/>
            <person name="Li G."/>
            <person name="Viehrig K."/>
            <person name="Ye F."/>
            <person name="Su P."/>
            <person name="Kiefer A.F."/>
            <person name="Nichols A."/>
            <person name="Cepeda A.J."/>
            <person name="Yan W."/>
            <person name="Fan B."/>
            <person name="Jiang Y."/>
            <person name="Adhikari A."/>
            <person name="Zheng C.-J."/>
            <person name="Schuster L."/>
            <person name="Cowan T.M."/>
            <person name="Smanski M.J."/>
            <person name="Chevrette M.G."/>
            <person name="De Carvalho L.P.S."/>
            <person name="Shen B."/>
        </authorList>
    </citation>
    <scope>NUCLEOTIDE SEQUENCE [LARGE SCALE GENOMIC DNA]</scope>
    <source>
        <strain evidence="1 2">NPDC048946</strain>
    </source>
</reference>
<keyword evidence="2" id="KW-1185">Reference proteome</keyword>
<dbReference type="RefSeq" id="WP_358348426.1">
    <property type="nucleotide sequence ID" value="NZ_JBEZFP010000005.1"/>
</dbReference>
<name>A0ABV3D9Z6_9ACTN</name>
<dbReference type="Gene3D" id="3.10.450.50">
    <property type="match status" value="1"/>
</dbReference>
<dbReference type="InterPro" id="IPR032710">
    <property type="entry name" value="NTF2-like_dom_sf"/>
</dbReference>
<comment type="caution">
    <text evidence="1">The sequence shown here is derived from an EMBL/GenBank/DDBJ whole genome shotgun (WGS) entry which is preliminary data.</text>
</comment>
<dbReference type="EMBL" id="JBEZFP010000005">
    <property type="protein sequence ID" value="MEU8132501.1"/>
    <property type="molecule type" value="Genomic_DNA"/>
</dbReference>
<dbReference type="Proteomes" id="UP001551482">
    <property type="component" value="Unassembled WGS sequence"/>
</dbReference>
<protein>
    <submittedName>
        <fullName evidence="1">Nuclear transport factor 2 family protein</fullName>
    </submittedName>
</protein>
<dbReference type="SUPFAM" id="SSF54427">
    <property type="entry name" value="NTF2-like"/>
    <property type="match status" value="1"/>
</dbReference>
<accession>A0ABV3D9Z6</accession>
<sequence length="147" mass="16789">MATPTKEQLLHWAEQFVALWNAGEKDAWVANWRAVAPGDFRMLDPVGTPEKHGFETCALEGWDLFQSAVRLRHHPGTVYVCANEVAWVMENHFSVHGTERMSMSVETYRFEPDGSVVIRNYYRLPDSSDGEMAEIFETYQPTHQPGS</sequence>
<organism evidence="1 2">
    <name type="scientific">Streptodolium elevatio</name>
    <dbReference type="NCBI Taxonomy" id="3157996"/>
    <lineage>
        <taxon>Bacteria</taxon>
        <taxon>Bacillati</taxon>
        <taxon>Actinomycetota</taxon>
        <taxon>Actinomycetes</taxon>
        <taxon>Kitasatosporales</taxon>
        <taxon>Streptomycetaceae</taxon>
        <taxon>Streptodolium</taxon>
    </lineage>
</organism>
<gene>
    <name evidence="1" type="ORF">AB0C36_03245</name>
</gene>